<evidence type="ECO:0000256" key="1">
    <source>
        <dbReference type="SAM" id="Phobius"/>
    </source>
</evidence>
<proteinExistence type="predicted"/>
<gene>
    <name evidence="2" type="ORF">NPRO_02750</name>
</gene>
<accession>A0A809R532</accession>
<evidence type="ECO:0000313" key="3">
    <source>
        <dbReference type="Proteomes" id="UP000662873"/>
    </source>
</evidence>
<dbReference type="EMBL" id="AP021858">
    <property type="protein sequence ID" value="BBO22680.1"/>
    <property type="molecule type" value="Genomic_DNA"/>
</dbReference>
<dbReference type="Proteomes" id="UP000662873">
    <property type="component" value="Chromosome"/>
</dbReference>
<sequence>MKRPATLRSGMHLFRRRGTSLIELLVVIVVLLIGILGVVQTFPQGFGILQTTRAYTIMTELARSQSDALKGRAEQLPEMILPTSYSFLGSSIVNITVDASRRPGDLYPVADGINANGSLIVGGDSMGYWPYVTGANLLRRIVSEGGPVPSPRSVGGFFGGLMVLQFAPIVYNDDPAYRILLQVYGNDMVRRWGDPGFASARDWQYYVEDAGQSFGQIHLPTHPSKTREYRLQMTAWVSVSGNSQPREIVDAIITVPPGPQGYTSFLLSSFVVLGAGESYIGAEFGSIRVARLFDRLPVGDAFTLDPYEYKLLDANLGVLLFNPAGYDYEVRFGNRREPLKARVNYDVFDWRVIRDEFRIPNTTPYQVKLKLGGLKTAGDSQADDTRYPGLNVPVPSINGSPQNVDVVLLDVETGGVFLFDPAKPRDPSPPAGTVNDYLALDPALCSYAVDMSRGFVSLIDYDRSTPGLQLRLMLPGAVSPVTVNAEGRLVRALYQATGEWAVQVQKAPATFRQTYGGPNVAEYYVGGSNSTLGGQVTRVYFPVMDTGKNVTIGEVWYRDSGGTLRALHDENFRIQDTPADPIGPYVDITSVDPSAVGFDWTNGYAVRNVQGASVEVRVLWNPSAFNLRGNSAQVYEKFILWTRTWRQAKVETFLQRGVEQ</sequence>
<reference evidence="2" key="1">
    <citation type="journal article" name="DNA Res.">
        <title>The physiological potential of anammox bacteria as revealed by their core genome structure.</title>
        <authorList>
            <person name="Okubo T."/>
            <person name="Toyoda A."/>
            <person name="Fukuhara K."/>
            <person name="Uchiyama I."/>
            <person name="Harigaya Y."/>
            <person name="Kuroiwa M."/>
            <person name="Suzuki T."/>
            <person name="Murakami Y."/>
            <person name="Suwa Y."/>
            <person name="Takami H."/>
        </authorList>
    </citation>
    <scope>NUCLEOTIDE SEQUENCE</scope>
    <source>
        <strain evidence="2">317325-2</strain>
    </source>
</reference>
<keyword evidence="1" id="KW-0812">Transmembrane</keyword>
<keyword evidence="1" id="KW-0472">Membrane</keyword>
<feature type="transmembrane region" description="Helical" evidence="1">
    <location>
        <begin position="21"/>
        <end position="42"/>
    </location>
</feature>
<dbReference type="KEGG" id="npy:NPRO_02750"/>
<dbReference type="AlphaFoldDB" id="A0A809R532"/>
<name>A0A809R532_9BACT</name>
<evidence type="ECO:0000313" key="2">
    <source>
        <dbReference type="EMBL" id="BBO22680.1"/>
    </source>
</evidence>
<organism evidence="2 3">
    <name type="scientific">Candidatus Nitrosymbiomonas proteolyticus</name>
    <dbReference type="NCBI Taxonomy" id="2608984"/>
    <lineage>
        <taxon>Bacteria</taxon>
        <taxon>Bacillati</taxon>
        <taxon>Armatimonadota</taxon>
        <taxon>Armatimonadota incertae sedis</taxon>
        <taxon>Candidatus Nitrosymbiomonas</taxon>
    </lineage>
</organism>
<keyword evidence="1" id="KW-1133">Transmembrane helix</keyword>
<protein>
    <submittedName>
        <fullName evidence="2">Uncharacterized protein</fullName>
    </submittedName>
</protein>